<name>A0AAW4L4K3_9BACT</name>
<comment type="caution">
    <text evidence="2">The sequence shown here is derived from an EMBL/GenBank/DDBJ whole genome shotgun (WGS) entry which is preliminary data.</text>
</comment>
<dbReference type="Proteomes" id="UP000811899">
    <property type="component" value="Unassembled WGS sequence"/>
</dbReference>
<protein>
    <submittedName>
        <fullName evidence="2">Uncharacterized protein</fullName>
    </submittedName>
</protein>
<accession>A0AAW4L4K3</accession>
<sequence>MKCPKCKTGFLIPERDIYGKTQSIGCINCGDRKFRDVVIRRPTPVDQNGLTGAKGATIKRNRGGKP</sequence>
<dbReference type="EMBL" id="JAHCVJ010000004">
    <property type="protein sequence ID" value="MBT0664740.1"/>
    <property type="molecule type" value="Genomic_DNA"/>
</dbReference>
<organism evidence="2 3">
    <name type="scientific">Geoanaerobacter pelophilus</name>
    <dbReference type="NCBI Taxonomy" id="60036"/>
    <lineage>
        <taxon>Bacteria</taxon>
        <taxon>Pseudomonadati</taxon>
        <taxon>Thermodesulfobacteriota</taxon>
        <taxon>Desulfuromonadia</taxon>
        <taxon>Geobacterales</taxon>
        <taxon>Geobacteraceae</taxon>
        <taxon>Geoanaerobacter</taxon>
    </lineage>
</organism>
<feature type="region of interest" description="Disordered" evidence="1">
    <location>
        <begin position="45"/>
        <end position="66"/>
    </location>
</feature>
<evidence type="ECO:0000256" key="1">
    <source>
        <dbReference type="SAM" id="MobiDB-lite"/>
    </source>
</evidence>
<reference evidence="2 3" key="1">
    <citation type="submission" date="2021-05" db="EMBL/GenBank/DDBJ databases">
        <title>The draft genome of Geobacter pelophilus DSM 12255.</title>
        <authorList>
            <person name="Xu Z."/>
            <person name="Masuda Y."/>
            <person name="Itoh H."/>
            <person name="Senoo K."/>
        </authorList>
    </citation>
    <scope>NUCLEOTIDE SEQUENCE [LARGE SCALE GENOMIC DNA]</scope>
    <source>
        <strain evidence="2 3">DSM 12255</strain>
    </source>
</reference>
<gene>
    <name evidence="2" type="ORF">KI809_10555</name>
</gene>
<keyword evidence="3" id="KW-1185">Reference proteome</keyword>
<evidence type="ECO:0000313" key="3">
    <source>
        <dbReference type="Proteomes" id="UP000811899"/>
    </source>
</evidence>
<evidence type="ECO:0000313" key="2">
    <source>
        <dbReference type="EMBL" id="MBT0664740.1"/>
    </source>
</evidence>
<feature type="compositionally biased region" description="Basic residues" evidence="1">
    <location>
        <begin position="57"/>
        <end position="66"/>
    </location>
</feature>
<dbReference type="AlphaFoldDB" id="A0AAW4L4K3"/>
<proteinExistence type="predicted"/>
<dbReference type="RefSeq" id="WP_214171524.1">
    <property type="nucleotide sequence ID" value="NZ_JAHCVJ010000004.1"/>
</dbReference>